<proteinExistence type="predicted"/>
<evidence type="ECO:0000256" key="1">
    <source>
        <dbReference type="ARBA" id="ARBA00023015"/>
    </source>
</evidence>
<keyword evidence="3" id="KW-0804">Transcription</keyword>
<dbReference type="Proteomes" id="UP000548476">
    <property type="component" value="Unassembled WGS sequence"/>
</dbReference>
<reference evidence="6 7" key="1">
    <citation type="submission" date="2020-08" db="EMBL/GenBank/DDBJ databases">
        <title>Genomic Encyclopedia of Type Strains, Phase IV (KMG-IV): sequencing the most valuable type-strain genomes for metagenomic binning, comparative biology and taxonomic classification.</title>
        <authorList>
            <person name="Goeker M."/>
        </authorList>
    </citation>
    <scope>NUCLEOTIDE SEQUENCE [LARGE SCALE GENOMIC DNA]</scope>
    <source>
        <strain evidence="6 7">YIM 65646</strain>
    </source>
</reference>
<keyword evidence="7" id="KW-1185">Reference proteome</keyword>
<dbReference type="Pfam" id="PF00440">
    <property type="entry name" value="TetR_N"/>
    <property type="match status" value="1"/>
</dbReference>
<evidence type="ECO:0000313" key="6">
    <source>
        <dbReference type="EMBL" id="MBB6036020.1"/>
    </source>
</evidence>
<dbReference type="Gene3D" id="1.10.357.10">
    <property type="entry name" value="Tetracycline Repressor, domain 2"/>
    <property type="match status" value="1"/>
</dbReference>
<dbReference type="PROSITE" id="PS50977">
    <property type="entry name" value="HTH_TETR_2"/>
    <property type="match status" value="1"/>
</dbReference>
<dbReference type="PANTHER" id="PTHR30055:SF234">
    <property type="entry name" value="HTH-TYPE TRANSCRIPTIONAL REGULATOR BETI"/>
    <property type="match status" value="1"/>
</dbReference>
<evidence type="ECO:0000256" key="2">
    <source>
        <dbReference type="ARBA" id="ARBA00023125"/>
    </source>
</evidence>
<dbReference type="InterPro" id="IPR001647">
    <property type="entry name" value="HTH_TetR"/>
</dbReference>
<dbReference type="EMBL" id="JACHGT010000008">
    <property type="protein sequence ID" value="MBB6036020.1"/>
    <property type="molecule type" value="Genomic_DNA"/>
</dbReference>
<feature type="DNA-binding region" description="H-T-H motif" evidence="4">
    <location>
        <begin position="32"/>
        <end position="51"/>
    </location>
</feature>
<evidence type="ECO:0000259" key="5">
    <source>
        <dbReference type="PROSITE" id="PS50977"/>
    </source>
</evidence>
<name>A0A841FVL7_9ACTN</name>
<dbReference type="SUPFAM" id="SSF48498">
    <property type="entry name" value="Tetracyclin repressor-like, C-terminal domain"/>
    <property type="match status" value="1"/>
</dbReference>
<dbReference type="InterPro" id="IPR009057">
    <property type="entry name" value="Homeodomain-like_sf"/>
</dbReference>
<feature type="domain" description="HTH tetR-type" evidence="5">
    <location>
        <begin position="11"/>
        <end position="69"/>
    </location>
</feature>
<evidence type="ECO:0000256" key="4">
    <source>
        <dbReference type="PROSITE-ProRule" id="PRU00335"/>
    </source>
</evidence>
<dbReference type="InterPro" id="IPR050109">
    <property type="entry name" value="HTH-type_TetR-like_transc_reg"/>
</dbReference>
<dbReference type="SUPFAM" id="SSF46689">
    <property type="entry name" value="Homeodomain-like"/>
    <property type="match status" value="1"/>
</dbReference>
<accession>A0A841FVL7</accession>
<dbReference type="GO" id="GO:0003700">
    <property type="term" value="F:DNA-binding transcription factor activity"/>
    <property type="evidence" value="ECO:0007669"/>
    <property type="project" value="TreeGrafter"/>
</dbReference>
<keyword evidence="2 4" id="KW-0238">DNA-binding</keyword>
<dbReference type="RefSeq" id="WP_184788872.1">
    <property type="nucleotide sequence ID" value="NZ_BONT01000046.1"/>
</dbReference>
<evidence type="ECO:0000256" key="3">
    <source>
        <dbReference type="ARBA" id="ARBA00023163"/>
    </source>
</evidence>
<comment type="caution">
    <text evidence="6">The sequence shown here is derived from an EMBL/GenBank/DDBJ whole genome shotgun (WGS) entry which is preliminary data.</text>
</comment>
<evidence type="ECO:0000313" key="7">
    <source>
        <dbReference type="Proteomes" id="UP000548476"/>
    </source>
</evidence>
<sequence length="188" mass="20233">MAAKPLRADAERSVRAILDAAQRVLSENPTASMEQIAEAAGVARTTVHRRFANREALLRAMGLWAWQRIKEAIEAARPMTAPPMVALHQATANVLAVKDSWTFALDNADATDPETEAVRAEVAALRDNAFAGARDAGIFAPDADLAWLARVYIALISESVHGQDEAGDPDVLATRVLDTLLHGFGPRT</sequence>
<dbReference type="InterPro" id="IPR036271">
    <property type="entry name" value="Tet_transcr_reg_TetR-rel_C_sf"/>
</dbReference>
<dbReference type="AlphaFoldDB" id="A0A841FVL7"/>
<organism evidence="6 7">
    <name type="scientific">Phytomonospora endophytica</name>
    <dbReference type="NCBI Taxonomy" id="714109"/>
    <lineage>
        <taxon>Bacteria</taxon>
        <taxon>Bacillati</taxon>
        <taxon>Actinomycetota</taxon>
        <taxon>Actinomycetes</taxon>
        <taxon>Micromonosporales</taxon>
        <taxon>Micromonosporaceae</taxon>
        <taxon>Phytomonospora</taxon>
    </lineage>
</organism>
<dbReference type="PANTHER" id="PTHR30055">
    <property type="entry name" value="HTH-TYPE TRANSCRIPTIONAL REGULATOR RUTR"/>
    <property type="match status" value="1"/>
</dbReference>
<gene>
    <name evidence="6" type="ORF">HNR73_003888</name>
</gene>
<dbReference type="GO" id="GO:0000976">
    <property type="term" value="F:transcription cis-regulatory region binding"/>
    <property type="evidence" value="ECO:0007669"/>
    <property type="project" value="TreeGrafter"/>
</dbReference>
<keyword evidence="1" id="KW-0805">Transcription regulation</keyword>
<protein>
    <submittedName>
        <fullName evidence="6">AcrR family transcriptional regulator</fullName>
    </submittedName>
</protein>